<keyword evidence="1" id="KW-0548">Nucleotidyltransferase</keyword>
<dbReference type="PANTHER" id="PTHR47027:SF20">
    <property type="entry name" value="REVERSE TRANSCRIPTASE-LIKE PROTEIN WITH RNA-DIRECTED DNA POLYMERASE DOMAIN"/>
    <property type="match status" value="1"/>
</dbReference>
<name>A0AAE1LLP6_9NEOP</name>
<dbReference type="GO" id="GO:0003964">
    <property type="term" value="F:RNA-directed DNA polymerase activity"/>
    <property type="evidence" value="ECO:0007669"/>
    <property type="project" value="UniProtKB-KW"/>
</dbReference>
<reference evidence="1" key="2">
    <citation type="journal article" date="2023" name="BMC Genomics">
        <title>Pest status, molecular evolution, and epigenetic factors derived from the genome assembly of Frankliniella fusca, a thysanopteran phytovirus vector.</title>
        <authorList>
            <person name="Catto M.A."/>
            <person name="Labadie P.E."/>
            <person name="Jacobson A.L."/>
            <person name="Kennedy G.G."/>
            <person name="Srinivasan R."/>
            <person name="Hunt B.G."/>
        </authorList>
    </citation>
    <scope>NUCLEOTIDE SEQUENCE</scope>
    <source>
        <strain evidence="1">PL_HMW_Pooled</strain>
    </source>
</reference>
<keyword evidence="1" id="KW-0695">RNA-directed DNA polymerase</keyword>
<reference evidence="1" key="1">
    <citation type="submission" date="2021-07" db="EMBL/GenBank/DDBJ databases">
        <authorList>
            <person name="Catto M.A."/>
            <person name="Jacobson A."/>
            <person name="Kennedy G."/>
            <person name="Labadie P."/>
            <person name="Hunt B.G."/>
            <person name="Srinivasan R."/>
        </authorList>
    </citation>
    <scope>NUCLEOTIDE SEQUENCE</scope>
    <source>
        <strain evidence="1">PL_HMW_Pooled</strain>
        <tissue evidence="1">Head</tissue>
    </source>
</reference>
<evidence type="ECO:0000313" key="2">
    <source>
        <dbReference type="Proteomes" id="UP001219518"/>
    </source>
</evidence>
<dbReference type="Proteomes" id="UP001219518">
    <property type="component" value="Unassembled WGS sequence"/>
</dbReference>
<comment type="caution">
    <text evidence="1">The sequence shown here is derived from an EMBL/GenBank/DDBJ whole genome shotgun (WGS) entry which is preliminary data.</text>
</comment>
<dbReference type="AlphaFoldDB" id="A0AAE1LLP6"/>
<keyword evidence="2" id="KW-1185">Reference proteome</keyword>
<protein>
    <submittedName>
        <fullName evidence="1">RNA-directed DNA polymerase from mobile element jockey</fullName>
    </submittedName>
</protein>
<organism evidence="1 2">
    <name type="scientific">Frankliniella fusca</name>
    <dbReference type="NCBI Taxonomy" id="407009"/>
    <lineage>
        <taxon>Eukaryota</taxon>
        <taxon>Metazoa</taxon>
        <taxon>Ecdysozoa</taxon>
        <taxon>Arthropoda</taxon>
        <taxon>Hexapoda</taxon>
        <taxon>Insecta</taxon>
        <taxon>Pterygota</taxon>
        <taxon>Neoptera</taxon>
        <taxon>Paraneoptera</taxon>
        <taxon>Thysanoptera</taxon>
        <taxon>Terebrantia</taxon>
        <taxon>Thripoidea</taxon>
        <taxon>Thripidae</taxon>
        <taxon>Frankliniella</taxon>
    </lineage>
</organism>
<proteinExistence type="predicted"/>
<accession>A0AAE1LLP6</accession>
<gene>
    <name evidence="1" type="ORF">KUF71_002544</name>
</gene>
<sequence>MQECTEDHTRVWKIGRALKGFSGTVKPLTTPAGTATSAEARAEAISEHFERVHTANDHMAVPQHTQQVERDLALYMDNAKDTTPVRLATPREWRLRINNSKTEPILFSKRRVTEEEKHHLRIDGAPLPWKESVRFLGVHLDRRLNLRAHLTAIKKSARAAMSVLYPLINRRSQLSTNMKVRMANAYIRPILTYAAPAWAGMLADTNLHSLQIIQNKYLRLALNTPRYTPTRQLHIQAQTTHIGDFIVKTLRSFYAKAATNNNPLIAGLGQYTPENIPHRLKHNTPLHRLFQLDQ</sequence>
<evidence type="ECO:0000313" key="1">
    <source>
        <dbReference type="EMBL" id="KAK3924273.1"/>
    </source>
</evidence>
<dbReference type="EMBL" id="JAHWGI010001169">
    <property type="protein sequence ID" value="KAK3924273.1"/>
    <property type="molecule type" value="Genomic_DNA"/>
</dbReference>
<dbReference type="PANTHER" id="PTHR47027">
    <property type="entry name" value="REVERSE TRANSCRIPTASE DOMAIN-CONTAINING PROTEIN"/>
    <property type="match status" value="1"/>
</dbReference>
<keyword evidence="1" id="KW-0808">Transferase</keyword>